<organism evidence="1 2">
    <name type="scientific">Mesorhabditis spiculigera</name>
    <dbReference type="NCBI Taxonomy" id="96644"/>
    <lineage>
        <taxon>Eukaryota</taxon>
        <taxon>Metazoa</taxon>
        <taxon>Ecdysozoa</taxon>
        <taxon>Nematoda</taxon>
        <taxon>Chromadorea</taxon>
        <taxon>Rhabditida</taxon>
        <taxon>Rhabditina</taxon>
        <taxon>Rhabditomorpha</taxon>
        <taxon>Rhabditoidea</taxon>
        <taxon>Rhabditidae</taxon>
        <taxon>Mesorhabditinae</taxon>
        <taxon>Mesorhabditis</taxon>
    </lineage>
</organism>
<dbReference type="Proteomes" id="UP001177023">
    <property type="component" value="Unassembled WGS sequence"/>
</dbReference>
<evidence type="ECO:0000313" key="1">
    <source>
        <dbReference type="EMBL" id="CAJ0576689.1"/>
    </source>
</evidence>
<comment type="caution">
    <text evidence="1">The sequence shown here is derived from an EMBL/GenBank/DDBJ whole genome shotgun (WGS) entry which is preliminary data.</text>
</comment>
<evidence type="ECO:0000313" key="2">
    <source>
        <dbReference type="Proteomes" id="UP001177023"/>
    </source>
</evidence>
<gene>
    <name evidence="1" type="ORF">MSPICULIGERA_LOCUS14977</name>
</gene>
<dbReference type="AlphaFoldDB" id="A0AA36G5N3"/>
<reference evidence="1" key="1">
    <citation type="submission" date="2023-06" db="EMBL/GenBank/DDBJ databases">
        <authorList>
            <person name="Delattre M."/>
        </authorList>
    </citation>
    <scope>NUCLEOTIDE SEQUENCE</scope>
    <source>
        <strain evidence="1">AF72</strain>
    </source>
</reference>
<dbReference type="EMBL" id="CATQJA010002645">
    <property type="protein sequence ID" value="CAJ0576689.1"/>
    <property type="molecule type" value="Genomic_DNA"/>
</dbReference>
<feature type="non-terminal residue" evidence="1">
    <location>
        <position position="80"/>
    </location>
</feature>
<name>A0AA36G5N3_9BILA</name>
<keyword evidence="2" id="KW-1185">Reference proteome</keyword>
<sequence>MAVSVASAVKTPRDWIDHYYEKFEAGIPNGSEKETEARDGLLAKIEWLQERFQRLEQVGAEQPTVFDTISAMRARLPNVL</sequence>
<proteinExistence type="predicted"/>
<accession>A0AA36G5N3</accession>
<protein>
    <submittedName>
        <fullName evidence="1">Uncharacterized protein</fullName>
    </submittedName>
</protein>